<dbReference type="InterPro" id="IPR007138">
    <property type="entry name" value="ABM_dom"/>
</dbReference>
<dbReference type="AlphaFoldDB" id="A0A059LAN6"/>
<dbReference type="Gene3D" id="3.30.70.100">
    <property type="match status" value="1"/>
</dbReference>
<dbReference type="RefSeq" id="WP_033054021.1">
    <property type="nucleotide sequence ID" value="NZ_AZQQ01000058.1"/>
</dbReference>
<accession>A0A059LAN6</accession>
<evidence type="ECO:0000259" key="1">
    <source>
        <dbReference type="Pfam" id="PF03992"/>
    </source>
</evidence>
<dbReference type="EMBL" id="AZQQ01000058">
    <property type="protein sequence ID" value="KDD71064.1"/>
    <property type="molecule type" value="Genomic_DNA"/>
</dbReference>
<reference evidence="2 3" key="1">
    <citation type="submission" date="2013-12" db="EMBL/GenBank/DDBJ databases">
        <authorList>
            <person name="Formusa P.A."/>
            <person name="Habash M."/>
            <person name="Lee H."/>
            <person name="Trevors J.T."/>
        </authorList>
    </citation>
    <scope>NUCLEOTIDE SEQUENCE [LARGE SCALE GENOMIC DNA]</scope>
    <source>
        <strain evidence="2 3">PD30</strain>
    </source>
</reference>
<proteinExistence type="predicted"/>
<evidence type="ECO:0000313" key="2">
    <source>
        <dbReference type="EMBL" id="KDD71064.1"/>
    </source>
</evidence>
<evidence type="ECO:0000313" key="3">
    <source>
        <dbReference type="Proteomes" id="UP000026739"/>
    </source>
</evidence>
<protein>
    <submittedName>
        <fullName evidence="2">Oxidoreductase</fullName>
    </submittedName>
</protein>
<gene>
    <name evidence="2" type="ORF">V466_00770</name>
</gene>
<name>A0A059LAN6_9PSED</name>
<organism evidence="2 3">
    <name type="scientific">Pseudomonas mandelii PD30</name>
    <dbReference type="NCBI Taxonomy" id="1419583"/>
    <lineage>
        <taxon>Bacteria</taxon>
        <taxon>Pseudomonadati</taxon>
        <taxon>Pseudomonadota</taxon>
        <taxon>Gammaproteobacteria</taxon>
        <taxon>Pseudomonadales</taxon>
        <taxon>Pseudomonadaceae</taxon>
        <taxon>Pseudomonas</taxon>
    </lineage>
</organism>
<feature type="domain" description="ABM" evidence="1">
    <location>
        <begin position="8"/>
        <end position="79"/>
    </location>
</feature>
<dbReference type="SUPFAM" id="SSF54909">
    <property type="entry name" value="Dimeric alpha+beta barrel"/>
    <property type="match status" value="1"/>
</dbReference>
<dbReference type="Proteomes" id="UP000026739">
    <property type="component" value="Unassembled WGS sequence"/>
</dbReference>
<dbReference type="eggNOG" id="COG1359">
    <property type="taxonomic scope" value="Bacteria"/>
</dbReference>
<sequence length="108" mass="12868">MSDQVAFIVYLPAKPERFAEMKERLLDVVHQMSAEPDFVNTWVHQLQDDPNTLVLYETWNCSKDDFITRHLSKPYRQAYEQLLPQLLASERRIEFLDVIKSYPVRRVV</sequence>
<dbReference type="Pfam" id="PF03992">
    <property type="entry name" value="ABM"/>
    <property type="match status" value="1"/>
</dbReference>
<dbReference type="InterPro" id="IPR011008">
    <property type="entry name" value="Dimeric_a/b-barrel"/>
</dbReference>
<comment type="caution">
    <text evidence="2">The sequence shown here is derived from an EMBL/GenBank/DDBJ whole genome shotgun (WGS) entry which is preliminary data.</text>
</comment>